<gene>
    <name evidence="3" type="ORF">H8E41_09330</name>
</gene>
<evidence type="ECO:0000256" key="1">
    <source>
        <dbReference type="ARBA" id="ARBA00022603"/>
    </source>
</evidence>
<proteinExistence type="predicted"/>
<accession>A0A8J6TFY8</accession>
<protein>
    <submittedName>
        <fullName evidence="3">50S ribosomal protein L11 methyltransferase</fullName>
    </submittedName>
</protein>
<dbReference type="EMBL" id="JACNJZ010000129">
    <property type="protein sequence ID" value="MBC8318097.1"/>
    <property type="molecule type" value="Genomic_DNA"/>
</dbReference>
<organism evidence="3 4">
    <name type="scientific">Candidatus Desulfobia pelagia</name>
    <dbReference type="NCBI Taxonomy" id="2841692"/>
    <lineage>
        <taxon>Bacteria</taxon>
        <taxon>Pseudomonadati</taxon>
        <taxon>Thermodesulfobacteriota</taxon>
        <taxon>Desulfobulbia</taxon>
        <taxon>Desulfobulbales</taxon>
        <taxon>Desulfobulbaceae</taxon>
        <taxon>Candidatus Desulfobia</taxon>
    </lineage>
</organism>
<dbReference type="Gene3D" id="3.40.50.150">
    <property type="entry name" value="Vaccinia Virus protein VP39"/>
    <property type="match status" value="1"/>
</dbReference>
<dbReference type="GO" id="GO:0032259">
    <property type="term" value="P:methylation"/>
    <property type="evidence" value="ECO:0007669"/>
    <property type="project" value="UniProtKB-KW"/>
</dbReference>
<dbReference type="InterPro" id="IPR050078">
    <property type="entry name" value="Ribosomal_L11_MeTrfase_PrmA"/>
</dbReference>
<name>A0A8J6TFY8_9BACT</name>
<evidence type="ECO:0000256" key="2">
    <source>
        <dbReference type="ARBA" id="ARBA00022679"/>
    </source>
</evidence>
<reference evidence="3 4" key="1">
    <citation type="submission" date="2020-08" db="EMBL/GenBank/DDBJ databases">
        <title>Bridging the membrane lipid divide: bacteria of the FCB group superphylum have the potential to synthesize archaeal ether lipids.</title>
        <authorList>
            <person name="Villanueva L."/>
            <person name="Von Meijenfeldt F.A.B."/>
            <person name="Westbye A.B."/>
            <person name="Yadav S."/>
            <person name="Hopmans E.C."/>
            <person name="Dutilh B.E."/>
            <person name="Sinninghe Damste J.S."/>
        </authorList>
    </citation>
    <scope>NUCLEOTIDE SEQUENCE [LARGE SCALE GENOMIC DNA]</scope>
    <source>
        <strain evidence="3">NIOZ-UU47</strain>
    </source>
</reference>
<dbReference type="GO" id="GO:0005840">
    <property type="term" value="C:ribosome"/>
    <property type="evidence" value="ECO:0007669"/>
    <property type="project" value="UniProtKB-KW"/>
</dbReference>
<comment type="caution">
    <text evidence="3">The sequence shown here is derived from an EMBL/GenBank/DDBJ whole genome shotgun (WGS) entry which is preliminary data.</text>
</comment>
<dbReference type="PANTHER" id="PTHR43648">
    <property type="entry name" value="ELECTRON TRANSFER FLAVOPROTEIN BETA SUBUNIT LYSINE METHYLTRANSFERASE"/>
    <property type="match status" value="1"/>
</dbReference>
<keyword evidence="3" id="KW-0687">Ribonucleoprotein</keyword>
<dbReference type="AlphaFoldDB" id="A0A8J6TFY8"/>
<keyword evidence="1 3" id="KW-0489">Methyltransferase</keyword>
<sequence length="290" mass="31352">MDISEWNGVSGQGRLHVQIQVAGTASAAELRSAMSNLQGDVRWDGDAGQLHIVADPLQQDDFFLRELDGLIESFNSCREESEQAEILETRLVQPFSPVESTPLFPSRFQIQSQAGPGESDNAIVLDADRSFGSGTHPSTRLVLHLLENFIGTPFPERVLDVGCGSGILSLVSARLGARDIVGMDVCPHAVEVASRNVKINQLEGQVTITDAGLGEIKGIFDLILANLTPSVLYRLSGDIRYLSAAGKTTLIVSGLQGRQVDEIAAFLSPQGWNEEQRLSAGKWQALLFTL</sequence>
<dbReference type="SUPFAM" id="SSF53335">
    <property type="entry name" value="S-adenosyl-L-methionine-dependent methyltransferases"/>
    <property type="match status" value="1"/>
</dbReference>
<dbReference type="GO" id="GO:0008276">
    <property type="term" value="F:protein methyltransferase activity"/>
    <property type="evidence" value="ECO:0007669"/>
    <property type="project" value="TreeGrafter"/>
</dbReference>
<dbReference type="PANTHER" id="PTHR43648:SF1">
    <property type="entry name" value="ELECTRON TRANSFER FLAVOPROTEIN BETA SUBUNIT LYSINE METHYLTRANSFERASE"/>
    <property type="match status" value="1"/>
</dbReference>
<evidence type="ECO:0000313" key="3">
    <source>
        <dbReference type="EMBL" id="MBC8318097.1"/>
    </source>
</evidence>
<dbReference type="InterPro" id="IPR029063">
    <property type="entry name" value="SAM-dependent_MTases_sf"/>
</dbReference>
<evidence type="ECO:0000313" key="4">
    <source>
        <dbReference type="Proteomes" id="UP000614424"/>
    </source>
</evidence>
<dbReference type="CDD" id="cd02440">
    <property type="entry name" value="AdoMet_MTases"/>
    <property type="match status" value="1"/>
</dbReference>
<keyword evidence="2" id="KW-0808">Transferase</keyword>
<keyword evidence="3" id="KW-0689">Ribosomal protein</keyword>
<dbReference type="Pfam" id="PF06325">
    <property type="entry name" value="PrmA"/>
    <property type="match status" value="1"/>
</dbReference>
<dbReference type="Proteomes" id="UP000614424">
    <property type="component" value="Unassembled WGS sequence"/>
</dbReference>